<dbReference type="STRING" id="686624.SAMN04488242_2760"/>
<dbReference type="OrthoDB" id="3388334at2"/>
<feature type="transmembrane region" description="Helical" evidence="1">
    <location>
        <begin position="101"/>
        <end position="123"/>
    </location>
</feature>
<keyword evidence="1" id="KW-0812">Transmembrane</keyword>
<evidence type="ECO:0000313" key="2">
    <source>
        <dbReference type="EMBL" id="SDL77815.1"/>
    </source>
</evidence>
<dbReference type="EMBL" id="FNGP01000006">
    <property type="protein sequence ID" value="SDL77815.1"/>
    <property type="molecule type" value="Genomic_DNA"/>
</dbReference>
<protein>
    <submittedName>
        <fullName evidence="2">Uncharacterized protein</fullName>
    </submittedName>
</protein>
<keyword evidence="1" id="KW-1133">Transmembrane helix</keyword>
<proteinExistence type="predicted"/>
<keyword evidence="1" id="KW-0472">Membrane</keyword>
<organism evidence="2 3">
    <name type="scientific">Tessaracoccus oleiagri</name>
    <dbReference type="NCBI Taxonomy" id="686624"/>
    <lineage>
        <taxon>Bacteria</taxon>
        <taxon>Bacillati</taxon>
        <taxon>Actinomycetota</taxon>
        <taxon>Actinomycetes</taxon>
        <taxon>Propionibacteriales</taxon>
        <taxon>Propionibacteriaceae</taxon>
        <taxon>Tessaracoccus</taxon>
    </lineage>
</organism>
<dbReference type="Proteomes" id="UP000199475">
    <property type="component" value="Unassembled WGS sequence"/>
</dbReference>
<accession>A0A1G9MW20</accession>
<evidence type="ECO:0000313" key="3">
    <source>
        <dbReference type="Proteomes" id="UP000199475"/>
    </source>
</evidence>
<dbReference type="AlphaFoldDB" id="A0A1G9MW20"/>
<name>A0A1G9MW20_9ACTN</name>
<reference evidence="2 3" key="1">
    <citation type="submission" date="2016-10" db="EMBL/GenBank/DDBJ databases">
        <authorList>
            <person name="de Groot N.N."/>
        </authorList>
    </citation>
    <scope>NUCLEOTIDE SEQUENCE [LARGE SCALE GENOMIC DNA]</scope>
    <source>
        <strain evidence="2 3">CGMCC 1.9159</strain>
    </source>
</reference>
<sequence>MEMVWKALVVAVCGALALLGNGPVRALLRRVDPPRPKPDPQLLDAQERLPGGRWIGVLERAGTYACIVAGFPGGLVLILAVKGLGRYPELRAGDNPRLGELFIIGTFASMLWAAAFAGMAYGVNRLW</sequence>
<evidence type="ECO:0000256" key="1">
    <source>
        <dbReference type="SAM" id="Phobius"/>
    </source>
</evidence>
<feature type="transmembrane region" description="Helical" evidence="1">
    <location>
        <begin position="61"/>
        <end position="81"/>
    </location>
</feature>
<keyword evidence="3" id="KW-1185">Reference proteome</keyword>
<gene>
    <name evidence="2" type="ORF">SAMN04488242_2760</name>
</gene>